<evidence type="ECO:0000256" key="3">
    <source>
        <dbReference type="ARBA" id="ARBA00023242"/>
    </source>
</evidence>
<dbReference type="GO" id="GO:0033314">
    <property type="term" value="P:mitotic DNA replication checkpoint signaling"/>
    <property type="evidence" value="ECO:0007669"/>
    <property type="project" value="TreeGrafter"/>
</dbReference>
<proteinExistence type="inferred from homology"/>
<dbReference type="InterPro" id="IPR007150">
    <property type="entry name" value="HUS1/Mec3"/>
</dbReference>
<dbReference type="GO" id="GO:0006289">
    <property type="term" value="P:nucleotide-excision repair"/>
    <property type="evidence" value="ECO:0007669"/>
    <property type="project" value="TreeGrafter"/>
</dbReference>
<comment type="subcellular location">
    <subcellularLocation>
        <location evidence="1">Nucleus</location>
    </subcellularLocation>
</comment>
<dbReference type="Pfam" id="PF04005">
    <property type="entry name" value="Hus1"/>
    <property type="match status" value="1"/>
</dbReference>
<comment type="caution">
    <text evidence="5">The sequence shown here is derived from an EMBL/GenBank/DDBJ whole genome shotgun (WGS) entry which is preliminary data.</text>
</comment>
<reference evidence="5 6" key="1">
    <citation type="journal article" date="2024" name="Nat. Commun.">
        <title>Phylogenomics reveals the evolutionary origins of lichenization in chlorophyte algae.</title>
        <authorList>
            <person name="Puginier C."/>
            <person name="Libourel C."/>
            <person name="Otte J."/>
            <person name="Skaloud P."/>
            <person name="Haon M."/>
            <person name="Grisel S."/>
            <person name="Petersen M."/>
            <person name="Berrin J.G."/>
            <person name="Delaux P.M."/>
            <person name="Dal Grande F."/>
            <person name="Keller J."/>
        </authorList>
    </citation>
    <scope>NUCLEOTIDE SEQUENCE [LARGE SCALE GENOMIC DNA]</scope>
    <source>
        <strain evidence="5 6">SAG 2043</strain>
    </source>
</reference>
<dbReference type="GO" id="GO:0031573">
    <property type="term" value="P:mitotic intra-S DNA damage checkpoint signaling"/>
    <property type="evidence" value="ECO:0007669"/>
    <property type="project" value="TreeGrafter"/>
</dbReference>
<dbReference type="EMBL" id="JALJOR010000001">
    <property type="protein sequence ID" value="KAK9829193.1"/>
    <property type="molecule type" value="Genomic_DNA"/>
</dbReference>
<protein>
    <recommendedName>
        <fullName evidence="4">Checkpoint protein</fullName>
    </recommendedName>
</protein>
<name>A0AAW1R6Q3_9CHLO</name>
<dbReference type="Proteomes" id="UP001489004">
    <property type="component" value="Unassembled WGS sequence"/>
</dbReference>
<dbReference type="GO" id="GO:0000723">
    <property type="term" value="P:telomere maintenance"/>
    <property type="evidence" value="ECO:0007669"/>
    <property type="project" value="TreeGrafter"/>
</dbReference>
<dbReference type="AlphaFoldDB" id="A0AAW1R6Q3"/>
<organism evidence="5 6">
    <name type="scientific">[Myrmecia] bisecta</name>
    <dbReference type="NCBI Taxonomy" id="41462"/>
    <lineage>
        <taxon>Eukaryota</taxon>
        <taxon>Viridiplantae</taxon>
        <taxon>Chlorophyta</taxon>
        <taxon>core chlorophytes</taxon>
        <taxon>Trebouxiophyceae</taxon>
        <taxon>Trebouxiales</taxon>
        <taxon>Trebouxiaceae</taxon>
        <taxon>Myrmecia</taxon>
    </lineage>
</organism>
<dbReference type="Gene3D" id="3.70.10.10">
    <property type="match status" value="1"/>
</dbReference>
<dbReference type="GO" id="GO:0000724">
    <property type="term" value="P:double-strand break repair via homologous recombination"/>
    <property type="evidence" value="ECO:0007669"/>
    <property type="project" value="TreeGrafter"/>
</dbReference>
<evidence type="ECO:0000256" key="2">
    <source>
        <dbReference type="ARBA" id="ARBA00005563"/>
    </source>
</evidence>
<dbReference type="GO" id="GO:0044778">
    <property type="term" value="P:meiotic DNA integrity checkpoint signaling"/>
    <property type="evidence" value="ECO:0007669"/>
    <property type="project" value="TreeGrafter"/>
</dbReference>
<dbReference type="GO" id="GO:0005730">
    <property type="term" value="C:nucleolus"/>
    <property type="evidence" value="ECO:0007669"/>
    <property type="project" value="InterPro"/>
</dbReference>
<evidence type="ECO:0000313" key="6">
    <source>
        <dbReference type="Proteomes" id="UP001489004"/>
    </source>
</evidence>
<evidence type="ECO:0000256" key="4">
    <source>
        <dbReference type="PIRNR" id="PIRNR011312"/>
    </source>
</evidence>
<dbReference type="PANTHER" id="PTHR12900">
    <property type="entry name" value="MITOTIC AND DNA DAMAGE CHECKPOINT PROTEIN HUS1"/>
    <property type="match status" value="1"/>
</dbReference>
<keyword evidence="6" id="KW-1185">Reference proteome</keyword>
<dbReference type="PANTHER" id="PTHR12900:SF0">
    <property type="entry name" value="CHECKPOINT PROTEIN"/>
    <property type="match status" value="1"/>
</dbReference>
<evidence type="ECO:0000256" key="1">
    <source>
        <dbReference type="ARBA" id="ARBA00004123"/>
    </source>
</evidence>
<dbReference type="PIRSF" id="PIRSF011312">
    <property type="entry name" value="Cell_cycle_HUS1"/>
    <property type="match status" value="1"/>
</dbReference>
<dbReference type="GO" id="GO:0035861">
    <property type="term" value="C:site of double-strand break"/>
    <property type="evidence" value="ECO:0007669"/>
    <property type="project" value="TreeGrafter"/>
</dbReference>
<sequence>MKFKAVFSERGLRTLEKGLLPTLEKFGKSCQMLVGPEDLHLIQTGLNTDGMQITARWASDVLFEPDTYRVQSRHNNLIAFSFDLALLSRVLRAAAQNDADMLEMKLAMRSVPVSGGAQPVAKPFLTFVCRGHNLHMVQDLPITKPYPASEIDRLVLEKEVVTLCPYYLDLQGEIMRLQAIVDKLKSISSSMNLVTTKGGSLHIQVEAQGIQLGTEIQGLGVYPAAVAAENTPLATSTPEARLQEALDNGDAFMANIQIKHFAKSLHSSQLTSPAQLLCGIGENQGHVHLMFVYRDPNSEAGFDDNISLSYKLPVRDDS</sequence>
<dbReference type="InterPro" id="IPR016580">
    <property type="entry name" value="HUS1"/>
</dbReference>
<evidence type="ECO:0000313" key="5">
    <source>
        <dbReference type="EMBL" id="KAK9829193.1"/>
    </source>
</evidence>
<comment type="similarity">
    <text evidence="2 4">Belongs to the HUS1 family.</text>
</comment>
<gene>
    <name evidence="5" type="ORF">WJX72_004433</name>
</gene>
<dbReference type="GO" id="GO:0030896">
    <property type="term" value="C:checkpoint clamp complex"/>
    <property type="evidence" value="ECO:0007669"/>
    <property type="project" value="InterPro"/>
</dbReference>
<keyword evidence="3" id="KW-0539">Nucleus</keyword>
<accession>A0AAW1R6Q3</accession>